<evidence type="ECO:0000313" key="8">
    <source>
        <dbReference type="EMBL" id="HJC68564.1"/>
    </source>
</evidence>
<keyword evidence="2 5" id="KW-0645">Protease</keyword>
<dbReference type="Pfam" id="PF00648">
    <property type="entry name" value="Peptidase_C2"/>
    <property type="match status" value="1"/>
</dbReference>
<dbReference type="GO" id="GO:0006508">
    <property type="term" value="P:proteolysis"/>
    <property type="evidence" value="ECO:0007669"/>
    <property type="project" value="UniProtKB-KW"/>
</dbReference>
<comment type="caution">
    <text evidence="8">The sequence shown here is derived from an EMBL/GenBank/DDBJ whole genome shotgun (WGS) entry which is preliminary data.</text>
</comment>
<evidence type="ECO:0000256" key="5">
    <source>
        <dbReference type="PROSITE-ProRule" id="PRU00239"/>
    </source>
</evidence>
<dbReference type="PROSITE" id="PS00139">
    <property type="entry name" value="THIOL_PROTEASE_CYS"/>
    <property type="match status" value="1"/>
</dbReference>
<evidence type="ECO:0000256" key="4">
    <source>
        <dbReference type="ARBA" id="ARBA00022807"/>
    </source>
</evidence>
<dbReference type="PANTHER" id="PTHR10183">
    <property type="entry name" value="CALPAIN"/>
    <property type="match status" value="1"/>
</dbReference>
<dbReference type="InterPro" id="IPR000169">
    <property type="entry name" value="Pept_cys_AS"/>
</dbReference>
<dbReference type="PROSITE" id="PS50203">
    <property type="entry name" value="CALPAIN_CAT"/>
    <property type="match status" value="1"/>
</dbReference>
<reference evidence="8" key="2">
    <citation type="submission" date="2021-04" db="EMBL/GenBank/DDBJ databases">
        <authorList>
            <person name="Gilroy R."/>
        </authorList>
    </citation>
    <scope>NUCLEOTIDE SEQUENCE</scope>
    <source>
        <strain evidence="8">CHK130-7132</strain>
    </source>
</reference>
<reference evidence="8" key="1">
    <citation type="journal article" date="2021" name="PeerJ">
        <title>Extensive microbial diversity within the chicken gut microbiome revealed by metagenomics and culture.</title>
        <authorList>
            <person name="Gilroy R."/>
            <person name="Ravi A."/>
            <person name="Getino M."/>
            <person name="Pursley I."/>
            <person name="Horton D.L."/>
            <person name="Alikhan N.F."/>
            <person name="Baker D."/>
            <person name="Gharbi K."/>
            <person name="Hall N."/>
            <person name="Watson M."/>
            <person name="Adriaenssens E.M."/>
            <person name="Foster-Nyarko E."/>
            <person name="Jarju S."/>
            <person name="Secka A."/>
            <person name="Antonio M."/>
            <person name="Oren A."/>
            <person name="Chaudhuri R.R."/>
            <person name="La Ragione R."/>
            <person name="Hildebrand F."/>
            <person name="Pallen M.J."/>
        </authorList>
    </citation>
    <scope>NUCLEOTIDE SEQUENCE</scope>
    <source>
        <strain evidence="8">CHK130-7132</strain>
    </source>
</reference>
<accession>A0A9D2PWQ0</accession>
<feature type="compositionally biased region" description="Acidic residues" evidence="6">
    <location>
        <begin position="1"/>
        <end position="16"/>
    </location>
</feature>
<organism evidence="8 9">
    <name type="scientific">Candidatus Brachybacterium intestinipullorum</name>
    <dbReference type="NCBI Taxonomy" id="2838512"/>
    <lineage>
        <taxon>Bacteria</taxon>
        <taxon>Bacillati</taxon>
        <taxon>Actinomycetota</taxon>
        <taxon>Actinomycetes</taxon>
        <taxon>Micrococcales</taxon>
        <taxon>Dermabacteraceae</taxon>
        <taxon>Brachybacterium</taxon>
    </lineage>
</organism>
<dbReference type="EMBL" id="DWWC01000054">
    <property type="protein sequence ID" value="HJC68564.1"/>
    <property type="molecule type" value="Genomic_DNA"/>
</dbReference>
<sequence>MAEPEPYDAAEGDAEENIGSRGVEQGRIGDCWFLAALMGIAERDPDYIREHLWKNGDGSWTVRMYKDGEPVEIIVDSEFSADAANHRVPVRDENGEVMLDDDGVPIMESVSGGWPAIYEKAAVEYRSRYGDPDYEHIETGWGDEGYEMLTPNGSEKTGEASFEEIQERLDRGPVSVASEHPEDAKLYPWWEGTIDDSTVVPRHEYNVAGFVPAGEEAPDGSVSTEDRIHLENPWGPDGGTYDGVERSGDLYLTETQYKDSFRNVSSVEMEG</sequence>
<evidence type="ECO:0000256" key="3">
    <source>
        <dbReference type="ARBA" id="ARBA00022801"/>
    </source>
</evidence>
<dbReference type="InterPro" id="IPR038765">
    <property type="entry name" value="Papain-like_cys_pep_sf"/>
</dbReference>
<dbReference type="AlphaFoldDB" id="A0A9D2PWQ0"/>
<feature type="active site" evidence="5">
    <location>
        <position position="232"/>
    </location>
</feature>
<proteinExistence type="inferred from homology"/>
<name>A0A9D2PWQ0_9MICO</name>
<dbReference type="Proteomes" id="UP000823854">
    <property type="component" value="Unassembled WGS sequence"/>
</dbReference>
<evidence type="ECO:0000256" key="1">
    <source>
        <dbReference type="ARBA" id="ARBA00007623"/>
    </source>
</evidence>
<protein>
    <recommendedName>
        <fullName evidence="7">Calpain catalytic domain-containing protein</fullName>
    </recommendedName>
</protein>
<feature type="domain" description="Calpain catalytic" evidence="7">
    <location>
        <begin position="23"/>
        <end position="271"/>
    </location>
</feature>
<dbReference type="GO" id="GO:0004198">
    <property type="term" value="F:calcium-dependent cysteine-type endopeptidase activity"/>
    <property type="evidence" value="ECO:0007669"/>
    <property type="project" value="InterPro"/>
</dbReference>
<dbReference type="InterPro" id="IPR022684">
    <property type="entry name" value="Calpain_cysteine_protease"/>
</dbReference>
<feature type="active site" evidence="5">
    <location>
        <position position="203"/>
    </location>
</feature>
<feature type="active site" evidence="5">
    <location>
        <position position="31"/>
    </location>
</feature>
<dbReference type="SUPFAM" id="SSF54001">
    <property type="entry name" value="Cysteine proteinases"/>
    <property type="match status" value="1"/>
</dbReference>
<evidence type="ECO:0000313" key="9">
    <source>
        <dbReference type="Proteomes" id="UP000823854"/>
    </source>
</evidence>
<feature type="region of interest" description="Disordered" evidence="6">
    <location>
        <begin position="213"/>
        <end position="242"/>
    </location>
</feature>
<evidence type="ECO:0000259" key="7">
    <source>
        <dbReference type="PROSITE" id="PS50203"/>
    </source>
</evidence>
<dbReference type="InterPro" id="IPR001300">
    <property type="entry name" value="Peptidase_C2_calpain_cat"/>
</dbReference>
<dbReference type="PANTHER" id="PTHR10183:SF379">
    <property type="entry name" value="CALPAIN-5"/>
    <property type="match status" value="1"/>
</dbReference>
<keyword evidence="4 5" id="KW-0788">Thiol protease</keyword>
<gene>
    <name evidence="8" type="ORF">H9932_02645</name>
</gene>
<evidence type="ECO:0000256" key="6">
    <source>
        <dbReference type="SAM" id="MobiDB-lite"/>
    </source>
</evidence>
<comment type="similarity">
    <text evidence="1">Belongs to the peptidase C2 family.</text>
</comment>
<evidence type="ECO:0000256" key="2">
    <source>
        <dbReference type="ARBA" id="ARBA00022670"/>
    </source>
</evidence>
<keyword evidence="3 5" id="KW-0378">Hydrolase</keyword>
<feature type="region of interest" description="Disordered" evidence="6">
    <location>
        <begin position="1"/>
        <end position="21"/>
    </location>
</feature>